<dbReference type="CDD" id="cd00159">
    <property type="entry name" value="RhoGAP"/>
    <property type="match status" value="1"/>
</dbReference>
<dbReference type="SUPFAM" id="SSF48350">
    <property type="entry name" value="GTPase activation domain, GAP"/>
    <property type="match status" value="1"/>
</dbReference>
<dbReference type="InterPro" id="IPR000198">
    <property type="entry name" value="RhoGAP_dom"/>
</dbReference>
<dbReference type="GO" id="GO:0005096">
    <property type="term" value="F:GTPase activator activity"/>
    <property type="evidence" value="ECO:0007669"/>
    <property type="project" value="InterPro"/>
</dbReference>
<feature type="non-terminal residue" evidence="3">
    <location>
        <position position="1"/>
    </location>
</feature>
<dbReference type="SMART" id="SM00324">
    <property type="entry name" value="RhoGAP"/>
    <property type="match status" value="1"/>
</dbReference>
<organism evidence="3 4">
    <name type="scientific">Caenorhabditis briggsae</name>
    <dbReference type="NCBI Taxonomy" id="6238"/>
    <lineage>
        <taxon>Eukaryota</taxon>
        <taxon>Metazoa</taxon>
        <taxon>Ecdysozoa</taxon>
        <taxon>Nematoda</taxon>
        <taxon>Chromadorea</taxon>
        <taxon>Rhabditida</taxon>
        <taxon>Rhabditina</taxon>
        <taxon>Rhabditomorpha</taxon>
        <taxon>Rhabditoidea</taxon>
        <taxon>Rhabditidae</taxon>
        <taxon>Peloderinae</taxon>
        <taxon>Caenorhabditis</taxon>
    </lineage>
</organism>
<keyword evidence="1" id="KW-0175">Coiled coil</keyword>
<keyword evidence="4" id="KW-1185">Reference proteome</keyword>
<gene>
    <name evidence="5" type="primary">rlbp-1</name>
    <name evidence="3" type="synonym">Cbr-rlbp-1</name>
    <name evidence="5" type="ORF">CBG00305</name>
    <name evidence="3" type="ORF">CBG_00305</name>
</gene>
<dbReference type="InterPro" id="IPR008936">
    <property type="entry name" value="Rho_GTPase_activation_prot"/>
</dbReference>
<reference evidence="3 4" key="2">
    <citation type="journal article" date="2011" name="PLoS Genet.">
        <title>Caenorhabditis briggsae recombinant inbred line genotypes reveal inter-strain incompatibility and the evolution of recombination.</title>
        <authorList>
            <person name="Ross J.A."/>
            <person name="Koboldt D.C."/>
            <person name="Staisch J.E."/>
            <person name="Chamberlin H.M."/>
            <person name="Gupta B.P."/>
            <person name="Miller R.D."/>
            <person name="Baird S.E."/>
            <person name="Haag E.S."/>
        </authorList>
    </citation>
    <scope>NUCLEOTIDE SEQUENCE [LARGE SCALE GENOMIC DNA]</scope>
    <source>
        <strain evidence="3 4">AF16</strain>
    </source>
</reference>
<feature type="coiled-coil region" evidence="1">
    <location>
        <begin position="440"/>
        <end position="488"/>
    </location>
</feature>
<evidence type="ECO:0000313" key="3">
    <source>
        <dbReference type="EMBL" id="CAP21740.1"/>
    </source>
</evidence>
<dbReference type="CTD" id="8580718"/>
<name>A8WMN5_CAEBR</name>
<dbReference type="HOGENOM" id="CLU_593450_0_0_1"/>
<evidence type="ECO:0000313" key="4">
    <source>
        <dbReference type="Proteomes" id="UP000008549"/>
    </source>
</evidence>
<dbReference type="Pfam" id="PF00620">
    <property type="entry name" value="RhoGAP"/>
    <property type="match status" value="1"/>
</dbReference>
<dbReference type="GeneID" id="8580718"/>
<dbReference type="OMA" id="RANCGEM"/>
<dbReference type="PANTHER" id="PTHR12783">
    <property type="entry name" value="RALA BINDING PROTEIN 1 RALBP1"/>
    <property type="match status" value="1"/>
</dbReference>
<dbReference type="KEGG" id="cbr:CBG_00305"/>
<evidence type="ECO:0000313" key="5">
    <source>
        <dbReference type="WormBase" id="CBG00305"/>
    </source>
</evidence>
<reference evidence="3 4" key="1">
    <citation type="journal article" date="2003" name="PLoS Biol.">
        <title>The genome sequence of Caenorhabditis briggsae: a platform for comparative genomics.</title>
        <authorList>
            <person name="Stein L.D."/>
            <person name="Bao Z."/>
            <person name="Blasiar D."/>
            <person name="Blumenthal T."/>
            <person name="Brent M.R."/>
            <person name="Chen N."/>
            <person name="Chinwalla A."/>
            <person name="Clarke L."/>
            <person name="Clee C."/>
            <person name="Coghlan A."/>
            <person name="Coulson A."/>
            <person name="D'Eustachio P."/>
            <person name="Fitch D.H."/>
            <person name="Fulton L.A."/>
            <person name="Fulton R.E."/>
            <person name="Griffiths-Jones S."/>
            <person name="Harris T.W."/>
            <person name="Hillier L.W."/>
            <person name="Kamath R."/>
            <person name="Kuwabara P.E."/>
            <person name="Mardis E.R."/>
            <person name="Marra M.A."/>
            <person name="Miner T.L."/>
            <person name="Minx P."/>
            <person name="Mullikin J.C."/>
            <person name="Plumb R.W."/>
            <person name="Rogers J."/>
            <person name="Schein J.E."/>
            <person name="Sohrmann M."/>
            <person name="Spieth J."/>
            <person name="Stajich J.E."/>
            <person name="Wei C."/>
            <person name="Willey D."/>
            <person name="Wilson R.K."/>
            <person name="Durbin R."/>
            <person name="Waterston R.H."/>
        </authorList>
    </citation>
    <scope>NUCLEOTIDE SEQUENCE [LARGE SCALE GENOMIC DNA]</scope>
    <source>
        <strain evidence="3 4">AF16</strain>
    </source>
</reference>
<sequence>MHDEPEKKKKGLKLTRKSTRKIIGKWRKLSSEEHGELSTTESIEIDDVPSVKRVLGLPLSESVAADPSFDGIPLPSFFRYALDFVEKNGLCTEGIYRLSPPKSRLDVLERRANCGEMMVFTDPHEAAGLIKRFLRQIPECVVPPEFDVIAESCSCGLATTTQLTPKLVCNCGAVRNLRESLNRIGIERKTLFIYVFLHAQHVGSVYCVQTPSWTMHLLFAHNTRNLTTIFKKVMCNLSNPKDYSNFFQEKENKMGLQALGLLLQTVLEMSRKMVCFSAHAIRPCDGITVPGVSYPLNFRFWITVGARGYIPPLEGFQTVEKWLEEEKSQQKIHEELQKQQFLLDLLHSKISARHEQGKSTGKLDENAWQVQNSITAIKRKLKQLLDALPQVVPLNPISDTSRCIEMYEEKQLMATQGMLREDIAEERQKIAKLCWKLRNFKDFDEKIEKSEEKSDEWMEKCKLEEAARSTLLEEITRLRSECADLRARLEMES</sequence>
<dbReference type="WormBase" id="CBG00305">
    <property type="protein sequence ID" value="CBP37942"/>
    <property type="gene ID" value="WBGene00023715"/>
    <property type="gene designation" value="Cbr-rlbp-1"/>
</dbReference>
<dbReference type="AlphaFoldDB" id="A8WMN5"/>
<dbReference type="RefSeq" id="XP_002638722.1">
    <property type="nucleotide sequence ID" value="XM_002638676.1"/>
</dbReference>
<dbReference type="EMBL" id="HE600987">
    <property type="protein sequence ID" value="CAP21740.1"/>
    <property type="molecule type" value="Genomic_DNA"/>
</dbReference>
<feature type="non-terminal residue" evidence="3">
    <location>
        <position position="493"/>
    </location>
</feature>
<dbReference type="Proteomes" id="UP000008549">
    <property type="component" value="Unassembled WGS sequence"/>
</dbReference>
<dbReference type="GO" id="GO:0006898">
    <property type="term" value="P:receptor-mediated endocytosis"/>
    <property type="evidence" value="ECO:0000318"/>
    <property type="project" value="GO_Central"/>
</dbReference>
<dbReference type="eggNOG" id="KOG4370">
    <property type="taxonomic scope" value="Eukaryota"/>
</dbReference>
<accession>A8WMN5</accession>
<evidence type="ECO:0000259" key="2">
    <source>
        <dbReference type="PROSITE" id="PS50238"/>
    </source>
</evidence>
<dbReference type="STRING" id="6238.A8WMN5"/>
<evidence type="ECO:0000256" key="1">
    <source>
        <dbReference type="SAM" id="Coils"/>
    </source>
</evidence>
<dbReference type="Gene3D" id="1.10.555.10">
    <property type="entry name" value="Rho GTPase activation protein"/>
    <property type="match status" value="1"/>
</dbReference>
<protein>
    <submittedName>
        <fullName evidence="3">Protein CBR-RLBP-1</fullName>
    </submittedName>
</protein>
<dbReference type="Gene3D" id="1.20.58.90">
    <property type="match status" value="1"/>
</dbReference>
<dbReference type="PANTHER" id="PTHR12783:SF5">
    <property type="entry name" value="RALA-BINDING PROTEIN 1"/>
    <property type="match status" value="1"/>
</dbReference>
<dbReference type="GO" id="GO:0007264">
    <property type="term" value="P:small GTPase-mediated signal transduction"/>
    <property type="evidence" value="ECO:0000318"/>
    <property type="project" value="GO_Central"/>
</dbReference>
<dbReference type="PROSITE" id="PS50238">
    <property type="entry name" value="RHOGAP"/>
    <property type="match status" value="1"/>
</dbReference>
<dbReference type="InterPro" id="IPR039767">
    <property type="entry name" value="RALBP1"/>
</dbReference>
<feature type="domain" description="Rho-GAP" evidence="2">
    <location>
        <begin position="57"/>
        <end position="274"/>
    </location>
</feature>
<dbReference type="GO" id="GO:0031267">
    <property type="term" value="F:small GTPase binding"/>
    <property type="evidence" value="ECO:0007669"/>
    <property type="project" value="InterPro"/>
</dbReference>
<dbReference type="InParanoid" id="A8WMN5"/>
<proteinExistence type="predicted"/>